<evidence type="ECO:0000256" key="2">
    <source>
        <dbReference type="ARBA" id="ARBA00022516"/>
    </source>
</evidence>
<dbReference type="PANTHER" id="PTHR11011">
    <property type="entry name" value="MALE STERILITY PROTEIN 2-RELATED"/>
    <property type="match status" value="1"/>
</dbReference>
<dbReference type="Proteomes" id="UP000663829">
    <property type="component" value="Unassembled WGS sequence"/>
</dbReference>
<dbReference type="InterPro" id="IPR026055">
    <property type="entry name" value="FAR"/>
</dbReference>
<dbReference type="Proteomes" id="UP000682733">
    <property type="component" value="Unassembled WGS sequence"/>
</dbReference>
<accession>A0A815I833</accession>
<dbReference type="SUPFAM" id="SSF51735">
    <property type="entry name" value="NAD(P)-binding Rossmann-fold domains"/>
    <property type="match status" value="1"/>
</dbReference>
<proteinExistence type="inferred from homology"/>
<dbReference type="Proteomes" id="UP000681722">
    <property type="component" value="Unassembled WGS sequence"/>
</dbReference>
<comment type="catalytic activity">
    <reaction evidence="4">
        <text>a long-chain fatty acyl-CoA + 2 NADPH + 2 H(+) = a long-chain primary fatty alcohol + 2 NADP(+) + CoA</text>
        <dbReference type="Rhea" id="RHEA:52716"/>
        <dbReference type="ChEBI" id="CHEBI:15378"/>
        <dbReference type="ChEBI" id="CHEBI:57287"/>
        <dbReference type="ChEBI" id="CHEBI:57783"/>
        <dbReference type="ChEBI" id="CHEBI:58349"/>
        <dbReference type="ChEBI" id="CHEBI:77396"/>
        <dbReference type="ChEBI" id="CHEBI:83139"/>
        <dbReference type="EC" id="1.2.1.84"/>
    </reaction>
</comment>
<dbReference type="InterPro" id="IPR013120">
    <property type="entry name" value="FAR_NAD-bd"/>
</dbReference>
<dbReference type="GO" id="GO:0035336">
    <property type="term" value="P:long-chain fatty-acyl-CoA metabolic process"/>
    <property type="evidence" value="ECO:0007669"/>
    <property type="project" value="TreeGrafter"/>
</dbReference>
<evidence type="ECO:0000313" key="7">
    <source>
        <dbReference type="EMBL" id="CAF0958065.1"/>
    </source>
</evidence>
<evidence type="ECO:0000256" key="1">
    <source>
        <dbReference type="ARBA" id="ARBA00005928"/>
    </source>
</evidence>
<dbReference type="OrthoDB" id="429813at2759"/>
<evidence type="ECO:0000313" key="9">
    <source>
        <dbReference type="EMBL" id="CAF3731077.1"/>
    </source>
</evidence>
<keyword evidence="4" id="KW-0521">NADP</keyword>
<evidence type="ECO:0000259" key="5">
    <source>
        <dbReference type="Pfam" id="PF03015"/>
    </source>
</evidence>
<dbReference type="Proteomes" id="UP000677228">
    <property type="component" value="Unassembled WGS sequence"/>
</dbReference>
<keyword evidence="2 4" id="KW-0444">Lipid biosynthesis</keyword>
<dbReference type="GO" id="GO:0080019">
    <property type="term" value="F:alcohol-forming very long-chain fatty acyl-CoA reductase activity"/>
    <property type="evidence" value="ECO:0007669"/>
    <property type="project" value="InterPro"/>
</dbReference>
<dbReference type="PANTHER" id="PTHR11011:SF45">
    <property type="entry name" value="FATTY ACYL-COA REDUCTASE CG8306-RELATED"/>
    <property type="match status" value="1"/>
</dbReference>
<reference evidence="8" key="1">
    <citation type="submission" date="2021-02" db="EMBL/GenBank/DDBJ databases">
        <authorList>
            <person name="Nowell W R."/>
        </authorList>
    </citation>
    <scope>NUCLEOTIDE SEQUENCE</scope>
</reference>
<dbReference type="Pfam" id="PF07993">
    <property type="entry name" value="NAD_binding_4"/>
    <property type="match status" value="1"/>
</dbReference>
<dbReference type="Pfam" id="PF03015">
    <property type="entry name" value="Sterile"/>
    <property type="match status" value="1"/>
</dbReference>
<protein>
    <recommendedName>
        <fullName evidence="4">Fatty acyl-CoA reductase</fullName>
        <ecNumber evidence="4">1.2.1.84</ecNumber>
    </recommendedName>
</protein>
<evidence type="ECO:0000313" key="8">
    <source>
        <dbReference type="EMBL" id="CAF1364357.1"/>
    </source>
</evidence>
<dbReference type="EMBL" id="CAJNOK010005030">
    <property type="protein sequence ID" value="CAF0958065.1"/>
    <property type="molecule type" value="Genomic_DNA"/>
</dbReference>
<dbReference type="EMBL" id="CAJOBA010005035">
    <property type="protein sequence ID" value="CAF3731077.1"/>
    <property type="molecule type" value="Genomic_DNA"/>
</dbReference>
<organism evidence="8 11">
    <name type="scientific">Didymodactylos carnosus</name>
    <dbReference type="NCBI Taxonomy" id="1234261"/>
    <lineage>
        <taxon>Eukaryota</taxon>
        <taxon>Metazoa</taxon>
        <taxon>Spiralia</taxon>
        <taxon>Gnathifera</taxon>
        <taxon>Rotifera</taxon>
        <taxon>Eurotatoria</taxon>
        <taxon>Bdelloidea</taxon>
        <taxon>Philodinida</taxon>
        <taxon>Philodinidae</taxon>
        <taxon>Didymodactylos</taxon>
    </lineage>
</organism>
<evidence type="ECO:0000313" key="10">
    <source>
        <dbReference type="EMBL" id="CAF4245523.1"/>
    </source>
</evidence>
<keyword evidence="4" id="KW-0560">Oxidoreductase</keyword>
<comment type="caution">
    <text evidence="8">The sequence shown here is derived from an EMBL/GenBank/DDBJ whole genome shotgun (WGS) entry which is preliminary data.</text>
</comment>
<dbReference type="InterPro" id="IPR033640">
    <property type="entry name" value="FAR_C"/>
</dbReference>
<comment type="function">
    <text evidence="4">Catalyzes the reduction of fatty acyl-CoA to fatty alcohols.</text>
</comment>
<dbReference type="InterPro" id="IPR036291">
    <property type="entry name" value="NAD(P)-bd_dom_sf"/>
</dbReference>
<dbReference type="CDD" id="cd05236">
    <property type="entry name" value="FAR-N_SDR_e"/>
    <property type="match status" value="1"/>
</dbReference>
<comment type="similarity">
    <text evidence="1 4">Belongs to the fatty acyl-CoA reductase family.</text>
</comment>
<evidence type="ECO:0000256" key="4">
    <source>
        <dbReference type="RuleBase" id="RU363097"/>
    </source>
</evidence>
<gene>
    <name evidence="8" type="ORF">GPM918_LOCUS31538</name>
    <name evidence="7" type="ORF">OVA965_LOCUS12489</name>
    <name evidence="10" type="ORF">SRO942_LOCUS32190</name>
    <name evidence="9" type="ORF">TMI583_LOCUS12493</name>
</gene>
<dbReference type="GO" id="GO:0102965">
    <property type="term" value="F:alcohol-forming long-chain fatty acyl-CoA reductase activity"/>
    <property type="evidence" value="ECO:0007669"/>
    <property type="project" value="UniProtKB-EC"/>
</dbReference>
<sequence>MESLRMVLICTISLIDISSYYNACHHLKQQKTRRDQLNLLYCFITLPPQLSFRKIMPSTISDFYQDKSVLVIGSTSFVGKVLLEKLLRCCSNIDKIYCLVYTTSTSSNSSIKSSTSTTVTTTTTIDDCFDELCTSKLFDRVRRSNPKFYEKLIPIDIDTILNKDEKQQEQDEEKFRLLRDNIDVCFYLAANSYDFDEQNLKQMIQTNVIDLKSILSFLKTCTKLKSIVYLSSIYANIDCPYIDETIYPCPIDPLKLIDALSWMDNEMIELATPKLIGTKPNTFTFSHWLAETVLSNQKLTLPPVSIVRVSMIGSAWKEPYPGWVEKSNGLSELFISSSRGYLRSMKGDSHAILDIVPVDIPVNLLIVAAWQKYKQQQTSTIENSHNDISIYHCTSSGLNPFHWQEMESFFTEFSKRIPYEGAFRRPNLTITSHSLLHDSYVFFSHLIPAYLADFGLRLLGKKPRIVDLYKHIHKILLSLESFTIKGELQCSYDSINALRSLMQQHEHGNNDDRDEFYFDIRSLHWPTYIESYLIGTKRYILNEDLNSINVAQRHLRNLRNIRWLCNTIIVVMLWRIFIAKTPAARNIWFFILNFVAKFVKFFKISSAMRT</sequence>
<name>A0A815I833_9BILA</name>
<dbReference type="Gene3D" id="3.40.50.720">
    <property type="entry name" value="NAD(P)-binding Rossmann-like Domain"/>
    <property type="match status" value="1"/>
</dbReference>
<keyword evidence="11" id="KW-1185">Reference proteome</keyword>
<dbReference type="CDD" id="cd09071">
    <property type="entry name" value="FAR_C"/>
    <property type="match status" value="1"/>
</dbReference>
<evidence type="ECO:0000256" key="3">
    <source>
        <dbReference type="ARBA" id="ARBA00023098"/>
    </source>
</evidence>
<dbReference type="GO" id="GO:0005777">
    <property type="term" value="C:peroxisome"/>
    <property type="evidence" value="ECO:0007669"/>
    <property type="project" value="TreeGrafter"/>
</dbReference>
<dbReference type="AlphaFoldDB" id="A0A815I833"/>
<feature type="domain" description="Thioester reductase (TE)" evidence="6">
    <location>
        <begin position="73"/>
        <end position="363"/>
    </location>
</feature>
<evidence type="ECO:0000259" key="6">
    <source>
        <dbReference type="Pfam" id="PF07993"/>
    </source>
</evidence>
<keyword evidence="3 4" id="KW-0443">Lipid metabolism</keyword>
<dbReference type="EMBL" id="CAJNOQ010015584">
    <property type="protein sequence ID" value="CAF1364357.1"/>
    <property type="molecule type" value="Genomic_DNA"/>
</dbReference>
<feature type="domain" description="Fatty acyl-CoA reductase C-terminal" evidence="5">
    <location>
        <begin position="445"/>
        <end position="543"/>
    </location>
</feature>
<evidence type="ECO:0000313" key="11">
    <source>
        <dbReference type="Proteomes" id="UP000663829"/>
    </source>
</evidence>
<dbReference type="EMBL" id="CAJOBC010071930">
    <property type="protein sequence ID" value="CAF4245523.1"/>
    <property type="molecule type" value="Genomic_DNA"/>
</dbReference>
<dbReference type="EC" id="1.2.1.84" evidence="4"/>